<dbReference type="PATRIC" id="fig|1049564.3.peg.1229"/>
<dbReference type="EMBL" id="AFZB01000008">
    <property type="protein sequence ID" value="EGW54868.1"/>
    <property type="molecule type" value="Genomic_DNA"/>
</dbReference>
<keyword evidence="2" id="KW-1185">Reference proteome</keyword>
<dbReference type="Pfam" id="PF07027">
    <property type="entry name" value="DUF1318"/>
    <property type="match status" value="1"/>
</dbReference>
<evidence type="ECO:0000313" key="1">
    <source>
        <dbReference type="EMBL" id="EGW54868.1"/>
    </source>
</evidence>
<sequence>MKMESMMKSLRLAAFAFGVLFLAACVTINIYFPAAEAQQAAEEIVKDILGKEKVDKPGKDDQSMRLPGRHQFIVINPLEWLIPSAQAAATPDFNINTPTVRKLQAAMKQRHGALVAFYKNGAIGFTNKALVGVRQQSAVPLKQRSHLKKLVAAENRERNQLYQEIAKANGHPEWETDVRNIFARTWIKEAAAGWWYQDAGGNWKQK</sequence>
<dbReference type="PROSITE" id="PS51257">
    <property type="entry name" value="PROKAR_LIPOPROTEIN"/>
    <property type="match status" value="1"/>
</dbReference>
<comment type="caution">
    <text evidence="1">The sequence shown here is derived from an EMBL/GenBank/DDBJ whole genome shotgun (WGS) entry which is preliminary data.</text>
</comment>
<accession>G2FE98</accession>
<evidence type="ECO:0000313" key="2">
    <source>
        <dbReference type="Proteomes" id="UP000005167"/>
    </source>
</evidence>
<proteinExistence type="predicted"/>
<name>G2FE98_9GAMM</name>
<gene>
    <name evidence="1" type="ORF">TevJSym_ah00470</name>
</gene>
<organism evidence="1 2">
    <name type="scientific">endosymbiont of Tevnia jerichonana</name>
    <name type="common">vent Tica</name>
    <dbReference type="NCBI Taxonomy" id="1049564"/>
    <lineage>
        <taxon>Bacteria</taxon>
        <taxon>Pseudomonadati</taxon>
        <taxon>Pseudomonadota</taxon>
        <taxon>Gammaproteobacteria</taxon>
        <taxon>sulfur-oxidizing symbionts</taxon>
    </lineage>
</organism>
<dbReference type="AlphaFoldDB" id="G2FE98"/>
<protein>
    <recommendedName>
        <fullName evidence="3">DUF1318 domain-containing protein</fullName>
    </recommendedName>
</protein>
<dbReference type="InterPro" id="IPR008309">
    <property type="entry name" value="YdbL"/>
</dbReference>
<dbReference type="eggNOG" id="COG3784">
    <property type="taxonomic scope" value="Bacteria"/>
</dbReference>
<reference evidence="1 2" key="1">
    <citation type="journal article" date="2011" name="ISME J.">
        <title>The endosymbionts of the deep-sea tubeworms Riftia pachyptila and Tevnia jerichonana share an identical physiology as revealed by proteogenomic analyses.</title>
        <authorList>
            <person name="Gardebrecht A."/>
            <person name="Markert S."/>
            <person name="Felbeck H."/>
            <person name="Thuermer A."/>
            <person name="Albrecht D."/>
            <person name="Wollherr A."/>
            <person name="Kabisch J."/>
            <person name="Lehmann R."/>
            <person name="Daniel R."/>
            <person name="Liesegang H."/>
            <person name="Hecker M."/>
            <person name="Sievert S.M."/>
            <person name="Schweder T."/>
        </authorList>
    </citation>
    <scope>NUCLEOTIDE SEQUENCE [LARGE SCALE GENOMIC DNA]</scope>
</reference>
<dbReference type="Proteomes" id="UP000005167">
    <property type="component" value="Unassembled WGS sequence"/>
</dbReference>
<evidence type="ECO:0008006" key="3">
    <source>
        <dbReference type="Google" id="ProtNLM"/>
    </source>
</evidence>